<reference evidence="1 2" key="1">
    <citation type="journal article" date="2013" name="PLoS Genet.">
        <title>Comparative genome structure, secondary metabolite, and effector coding capacity across Cochliobolus pathogens.</title>
        <authorList>
            <person name="Condon B.J."/>
            <person name="Leng Y."/>
            <person name="Wu D."/>
            <person name="Bushley K.E."/>
            <person name="Ohm R.A."/>
            <person name="Otillar R."/>
            <person name="Martin J."/>
            <person name="Schackwitz W."/>
            <person name="Grimwood J."/>
            <person name="MohdZainudin N."/>
            <person name="Xue C."/>
            <person name="Wang R."/>
            <person name="Manning V.A."/>
            <person name="Dhillon B."/>
            <person name="Tu Z.J."/>
            <person name="Steffenson B.J."/>
            <person name="Salamov A."/>
            <person name="Sun H."/>
            <person name="Lowry S."/>
            <person name="LaButti K."/>
            <person name="Han J."/>
            <person name="Copeland A."/>
            <person name="Lindquist E."/>
            <person name="Barry K."/>
            <person name="Schmutz J."/>
            <person name="Baker S.E."/>
            <person name="Ciuffetti L.M."/>
            <person name="Grigoriev I.V."/>
            <person name="Zhong S."/>
            <person name="Turgeon B.G."/>
        </authorList>
    </citation>
    <scope>NUCLEOTIDE SEQUENCE [LARGE SCALE GENOMIC DNA]</scope>
    <source>
        <strain evidence="1 2">26-R-13</strain>
    </source>
</reference>
<proteinExistence type="predicted"/>
<dbReference type="KEGG" id="bze:COCCADRAFT_104259"/>
<protein>
    <submittedName>
        <fullName evidence="1">Uncharacterized protein</fullName>
    </submittedName>
</protein>
<keyword evidence="2" id="KW-1185">Reference proteome</keyword>
<dbReference type="AlphaFoldDB" id="W6XYD4"/>
<dbReference type="GeneID" id="19142953"/>
<sequence>YDCTRAGDLQHSCESSLIHVCVKCSCMNCQRCYSLLYLATCSIQSQRTIAINTSPSGYYV</sequence>
<dbReference type="EMBL" id="KI964706">
    <property type="protein sequence ID" value="EUC30310.1"/>
    <property type="molecule type" value="Genomic_DNA"/>
</dbReference>
<dbReference type="Proteomes" id="UP000053841">
    <property type="component" value="Unassembled WGS sequence"/>
</dbReference>
<name>W6XYD4_COCC2</name>
<dbReference type="HOGENOM" id="CLU_2947971_0_0_1"/>
<gene>
    <name evidence="1" type="ORF">COCCADRAFT_104259</name>
</gene>
<accession>W6XYD4</accession>
<feature type="non-terminal residue" evidence="1">
    <location>
        <position position="1"/>
    </location>
</feature>
<organism evidence="1 2">
    <name type="scientific">Cochliobolus carbonum (strain 26-R-13)</name>
    <name type="common">Maize leaf spot fungus</name>
    <name type="synonym">Bipolaris zeicola</name>
    <dbReference type="NCBI Taxonomy" id="930089"/>
    <lineage>
        <taxon>Eukaryota</taxon>
        <taxon>Fungi</taxon>
        <taxon>Dikarya</taxon>
        <taxon>Ascomycota</taxon>
        <taxon>Pezizomycotina</taxon>
        <taxon>Dothideomycetes</taxon>
        <taxon>Pleosporomycetidae</taxon>
        <taxon>Pleosporales</taxon>
        <taxon>Pleosporineae</taxon>
        <taxon>Pleosporaceae</taxon>
        <taxon>Bipolaris</taxon>
    </lineage>
</organism>
<evidence type="ECO:0000313" key="2">
    <source>
        <dbReference type="Proteomes" id="UP000053841"/>
    </source>
</evidence>
<evidence type="ECO:0000313" key="1">
    <source>
        <dbReference type="EMBL" id="EUC30310.1"/>
    </source>
</evidence>
<dbReference type="RefSeq" id="XP_007715405.1">
    <property type="nucleotide sequence ID" value="XM_007717215.1"/>
</dbReference>